<dbReference type="AlphaFoldDB" id="A0A6A5QGN8"/>
<evidence type="ECO:0000313" key="1">
    <source>
        <dbReference type="EMBL" id="KAF1914673.1"/>
    </source>
</evidence>
<proteinExistence type="predicted"/>
<protein>
    <submittedName>
        <fullName evidence="1">Uncharacterized protein</fullName>
    </submittedName>
</protein>
<reference evidence="1" key="1">
    <citation type="journal article" date="2020" name="Stud. Mycol.">
        <title>101 Dothideomycetes genomes: a test case for predicting lifestyles and emergence of pathogens.</title>
        <authorList>
            <person name="Haridas S."/>
            <person name="Albert R."/>
            <person name="Binder M."/>
            <person name="Bloem J."/>
            <person name="Labutti K."/>
            <person name="Salamov A."/>
            <person name="Andreopoulos B."/>
            <person name="Baker S."/>
            <person name="Barry K."/>
            <person name="Bills G."/>
            <person name="Bluhm B."/>
            <person name="Cannon C."/>
            <person name="Castanera R."/>
            <person name="Culley D."/>
            <person name="Daum C."/>
            <person name="Ezra D."/>
            <person name="Gonzalez J."/>
            <person name="Henrissat B."/>
            <person name="Kuo A."/>
            <person name="Liang C."/>
            <person name="Lipzen A."/>
            <person name="Lutzoni F."/>
            <person name="Magnuson J."/>
            <person name="Mondo S."/>
            <person name="Nolan M."/>
            <person name="Ohm R."/>
            <person name="Pangilinan J."/>
            <person name="Park H.-J."/>
            <person name="Ramirez L."/>
            <person name="Alfaro M."/>
            <person name="Sun H."/>
            <person name="Tritt A."/>
            <person name="Yoshinaga Y."/>
            <person name="Zwiers L.-H."/>
            <person name="Turgeon B."/>
            <person name="Goodwin S."/>
            <person name="Spatafora J."/>
            <person name="Crous P."/>
            <person name="Grigoriev I."/>
        </authorList>
    </citation>
    <scope>NUCLEOTIDE SEQUENCE</scope>
    <source>
        <strain evidence="1">HMLAC05119</strain>
    </source>
</reference>
<name>A0A6A5QGN8_AMPQU</name>
<dbReference type="Proteomes" id="UP000800096">
    <property type="component" value="Unassembled WGS sequence"/>
</dbReference>
<dbReference type="EMBL" id="ML979137">
    <property type="protein sequence ID" value="KAF1914673.1"/>
    <property type="molecule type" value="Genomic_DNA"/>
</dbReference>
<sequence length="73" mass="8327">MAYCKLPPPDVGTFWCAYISCVAVFVPQCRSFAENAFRSIVPRRRNAIKNRKKATQITLIRSPRTVPIREQSA</sequence>
<keyword evidence="2" id="KW-1185">Reference proteome</keyword>
<gene>
    <name evidence="1" type="ORF">BDU57DRAFT_301006</name>
</gene>
<evidence type="ECO:0000313" key="2">
    <source>
        <dbReference type="Proteomes" id="UP000800096"/>
    </source>
</evidence>
<accession>A0A6A5QGN8</accession>
<organism evidence="1 2">
    <name type="scientific">Ampelomyces quisqualis</name>
    <name type="common">Powdery mildew agent</name>
    <dbReference type="NCBI Taxonomy" id="50730"/>
    <lineage>
        <taxon>Eukaryota</taxon>
        <taxon>Fungi</taxon>
        <taxon>Dikarya</taxon>
        <taxon>Ascomycota</taxon>
        <taxon>Pezizomycotina</taxon>
        <taxon>Dothideomycetes</taxon>
        <taxon>Pleosporomycetidae</taxon>
        <taxon>Pleosporales</taxon>
        <taxon>Pleosporineae</taxon>
        <taxon>Phaeosphaeriaceae</taxon>
        <taxon>Ampelomyces</taxon>
    </lineage>
</organism>